<feature type="compositionally biased region" description="Polar residues" evidence="1">
    <location>
        <begin position="27"/>
        <end position="41"/>
    </location>
</feature>
<organism evidence="2 3">
    <name type="scientific">Aplosporella prunicola CBS 121167</name>
    <dbReference type="NCBI Taxonomy" id="1176127"/>
    <lineage>
        <taxon>Eukaryota</taxon>
        <taxon>Fungi</taxon>
        <taxon>Dikarya</taxon>
        <taxon>Ascomycota</taxon>
        <taxon>Pezizomycotina</taxon>
        <taxon>Dothideomycetes</taxon>
        <taxon>Dothideomycetes incertae sedis</taxon>
        <taxon>Botryosphaeriales</taxon>
        <taxon>Aplosporellaceae</taxon>
        <taxon>Aplosporella</taxon>
    </lineage>
</organism>
<feature type="compositionally biased region" description="Basic residues" evidence="1">
    <location>
        <begin position="79"/>
        <end position="93"/>
    </location>
</feature>
<feature type="region of interest" description="Disordered" evidence="1">
    <location>
        <begin position="1"/>
        <end position="55"/>
    </location>
</feature>
<evidence type="ECO:0000313" key="3">
    <source>
        <dbReference type="Proteomes" id="UP000799438"/>
    </source>
</evidence>
<dbReference type="AlphaFoldDB" id="A0A6A6AX15"/>
<keyword evidence="3" id="KW-1185">Reference proteome</keyword>
<dbReference type="Proteomes" id="UP000799438">
    <property type="component" value="Unassembled WGS sequence"/>
</dbReference>
<dbReference type="EMBL" id="ML995551">
    <property type="protein sequence ID" value="KAF2135808.1"/>
    <property type="molecule type" value="Genomic_DNA"/>
</dbReference>
<dbReference type="GeneID" id="54293133"/>
<name>A0A6A6AX15_9PEZI</name>
<reference evidence="2" key="1">
    <citation type="journal article" date="2020" name="Stud. Mycol.">
        <title>101 Dothideomycetes genomes: a test case for predicting lifestyles and emergence of pathogens.</title>
        <authorList>
            <person name="Haridas S."/>
            <person name="Albert R."/>
            <person name="Binder M."/>
            <person name="Bloem J."/>
            <person name="Labutti K."/>
            <person name="Salamov A."/>
            <person name="Andreopoulos B."/>
            <person name="Baker S."/>
            <person name="Barry K."/>
            <person name="Bills G."/>
            <person name="Bluhm B."/>
            <person name="Cannon C."/>
            <person name="Castanera R."/>
            <person name="Culley D."/>
            <person name="Daum C."/>
            <person name="Ezra D."/>
            <person name="Gonzalez J."/>
            <person name="Henrissat B."/>
            <person name="Kuo A."/>
            <person name="Liang C."/>
            <person name="Lipzen A."/>
            <person name="Lutzoni F."/>
            <person name="Magnuson J."/>
            <person name="Mondo S."/>
            <person name="Nolan M."/>
            <person name="Ohm R."/>
            <person name="Pangilinan J."/>
            <person name="Park H.-J."/>
            <person name="Ramirez L."/>
            <person name="Alfaro M."/>
            <person name="Sun H."/>
            <person name="Tritt A."/>
            <person name="Yoshinaga Y."/>
            <person name="Zwiers L.-H."/>
            <person name="Turgeon B."/>
            <person name="Goodwin S."/>
            <person name="Spatafora J."/>
            <person name="Crous P."/>
            <person name="Grigoriev I."/>
        </authorList>
    </citation>
    <scope>NUCLEOTIDE SEQUENCE</scope>
    <source>
        <strain evidence="2">CBS 121167</strain>
    </source>
</reference>
<feature type="compositionally biased region" description="Basic residues" evidence="1">
    <location>
        <begin position="1"/>
        <end position="16"/>
    </location>
</feature>
<protein>
    <submittedName>
        <fullName evidence="2">Uncharacterized protein</fullName>
    </submittedName>
</protein>
<proteinExistence type="predicted"/>
<gene>
    <name evidence="2" type="ORF">K452DRAFT_159014</name>
</gene>
<dbReference type="RefSeq" id="XP_033391526.1">
    <property type="nucleotide sequence ID" value="XM_033535639.1"/>
</dbReference>
<accession>A0A6A6AX15</accession>
<evidence type="ECO:0000313" key="2">
    <source>
        <dbReference type="EMBL" id="KAF2135808.1"/>
    </source>
</evidence>
<sequence length="93" mass="10195">MKKGKSHHLISSHKKPTTSDPLPHCSARTTTAAISNTSSRTPPHPKITGPGQSQTTACTNLRQSMRCNTKVPRRAVTPPHHHHTAPHLHLNIH</sequence>
<feature type="region of interest" description="Disordered" evidence="1">
    <location>
        <begin position="72"/>
        <end position="93"/>
    </location>
</feature>
<evidence type="ECO:0000256" key="1">
    <source>
        <dbReference type="SAM" id="MobiDB-lite"/>
    </source>
</evidence>